<feature type="signal peptide" evidence="3">
    <location>
        <begin position="1"/>
        <end position="28"/>
    </location>
</feature>
<organism evidence="4 5">
    <name type="scientific">Parasphingorhabdus halotolerans</name>
    <dbReference type="NCBI Taxonomy" id="2725558"/>
    <lineage>
        <taxon>Bacteria</taxon>
        <taxon>Pseudomonadati</taxon>
        <taxon>Pseudomonadota</taxon>
        <taxon>Alphaproteobacteria</taxon>
        <taxon>Sphingomonadales</taxon>
        <taxon>Sphingomonadaceae</taxon>
        <taxon>Parasphingorhabdus</taxon>
    </lineage>
</organism>
<accession>A0A6H2DLT6</accession>
<protein>
    <submittedName>
        <fullName evidence="4">Uncharacterized protein</fullName>
    </submittedName>
</protein>
<keyword evidence="5" id="KW-1185">Reference proteome</keyword>
<dbReference type="EMBL" id="CP051217">
    <property type="protein sequence ID" value="QJB68915.1"/>
    <property type="molecule type" value="Genomic_DNA"/>
</dbReference>
<dbReference type="Proteomes" id="UP000501600">
    <property type="component" value="Chromosome"/>
</dbReference>
<evidence type="ECO:0000313" key="5">
    <source>
        <dbReference type="Proteomes" id="UP000501600"/>
    </source>
</evidence>
<keyword evidence="1" id="KW-0175">Coiled coil</keyword>
<reference evidence="4 5" key="1">
    <citation type="submission" date="2020-04" db="EMBL/GenBank/DDBJ databases">
        <title>Genome sequence for Sphingorhabdus sp. strain M1.</title>
        <authorList>
            <person name="Park S.-J."/>
        </authorList>
    </citation>
    <scope>NUCLEOTIDE SEQUENCE [LARGE SCALE GENOMIC DNA]</scope>
    <source>
        <strain evidence="4 5">JK6</strain>
    </source>
</reference>
<dbReference type="KEGG" id="phao:HF685_06190"/>
<feature type="coiled-coil region" evidence="1">
    <location>
        <begin position="61"/>
        <end position="102"/>
    </location>
</feature>
<dbReference type="AlphaFoldDB" id="A0A6H2DLT6"/>
<name>A0A6H2DLT6_9SPHN</name>
<sequence length="179" mass="19362">MNGFISCASYAFAAALMATASMPTLANAAGYAQQNEIVVTGKHQKLWDKGVKLEAKGMESLVKAEKEFTDAARDVLDAQKKRDKATGKISNASEEFRQLTSNVPMFNNPKEAAKWADLVSNAADSWAKNDNRQEDGQSDLTKSMKRQASAQSAVKSAQANIDKGRAMKAEAQQRSLASN</sequence>
<keyword evidence="3" id="KW-0732">Signal</keyword>
<feature type="compositionally biased region" description="Low complexity" evidence="2">
    <location>
        <begin position="147"/>
        <end position="159"/>
    </location>
</feature>
<proteinExistence type="predicted"/>
<evidence type="ECO:0000256" key="2">
    <source>
        <dbReference type="SAM" id="MobiDB-lite"/>
    </source>
</evidence>
<gene>
    <name evidence="4" type="ORF">HF685_06190</name>
</gene>
<evidence type="ECO:0000313" key="4">
    <source>
        <dbReference type="EMBL" id="QJB68915.1"/>
    </source>
</evidence>
<feature type="region of interest" description="Disordered" evidence="2">
    <location>
        <begin position="129"/>
        <end position="179"/>
    </location>
</feature>
<dbReference type="RefSeq" id="WP_168818757.1">
    <property type="nucleotide sequence ID" value="NZ_CP051217.1"/>
</dbReference>
<evidence type="ECO:0000256" key="1">
    <source>
        <dbReference type="SAM" id="Coils"/>
    </source>
</evidence>
<feature type="chain" id="PRO_5026139014" evidence="3">
    <location>
        <begin position="29"/>
        <end position="179"/>
    </location>
</feature>
<evidence type="ECO:0000256" key="3">
    <source>
        <dbReference type="SAM" id="SignalP"/>
    </source>
</evidence>